<reference evidence="1" key="1">
    <citation type="submission" date="2020-05" db="EMBL/GenBank/DDBJ databases">
        <title>Large-scale comparative analyses of tick genomes elucidate their genetic diversity and vector capacities.</title>
        <authorList>
            <person name="Jia N."/>
            <person name="Wang J."/>
            <person name="Shi W."/>
            <person name="Du L."/>
            <person name="Sun Y."/>
            <person name="Zhan W."/>
            <person name="Jiang J."/>
            <person name="Wang Q."/>
            <person name="Zhang B."/>
            <person name="Ji P."/>
            <person name="Sakyi L.B."/>
            <person name="Cui X."/>
            <person name="Yuan T."/>
            <person name="Jiang B."/>
            <person name="Yang W."/>
            <person name="Lam T.T.-Y."/>
            <person name="Chang Q."/>
            <person name="Ding S."/>
            <person name="Wang X."/>
            <person name="Zhu J."/>
            <person name="Ruan X."/>
            <person name="Zhao L."/>
            <person name="Wei J."/>
            <person name="Que T."/>
            <person name="Du C."/>
            <person name="Cheng J."/>
            <person name="Dai P."/>
            <person name="Han X."/>
            <person name="Huang E."/>
            <person name="Gao Y."/>
            <person name="Liu J."/>
            <person name="Shao H."/>
            <person name="Ye R."/>
            <person name="Li L."/>
            <person name="Wei W."/>
            <person name="Wang X."/>
            <person name="Wang C."/>
            <person name="Yang T."/>
            <person name="Huo Q."/>
            <person name="Li W."/>
            <person name="Guo W."/>
            <person name="Chen H."/>
            <person name="Zhou L."/>
            <person name="Ni X."/>
            <person name="Tian J."/>
            <person name="Zhou Y."/>
            <person name="Sheng Y."/>
            <person name="Liu T."/>
            <person name="Pan Y."/>
            <person name="Xia L."/>
            <person name="Li J."/>
            <person name="Zhao F."/>
            <person name="Cao W."/>
        </authorList>
    </citation>
    <scope>NUCLEOTIDE SEQUENCE</scope>
    <source>
        <strain evidence="1">Dsil-2018</strain>
    </source>
</reference>
<accession>A0ACB8DWG6</accession>
<keyword evidence="2" id="KW-1185">Reference proteome</keyword>
<proteinExistence type="predicted"/>
<sequence length="254" mass="28212">MVAAVTPPKLSYMETHNTMKYAERAMEIELQGKKNMLNVNVHMYSALTEEYKQEVERLTRKLDRGETHNTALEAEVRELKDGPASVIASRHALLRAQETGSDGSGPTRRCVVDQFLFRFPNGSPHPRRHRRSGSADMVVVFAMSMAPSRIPAQSSAASDTFDVEDHDPAADAWKVSPNWSTDGQFSIPSQFQGTEYQQQKQPSASSEHGVKELLCPSSLPRPMSAVTPTSRTAFLLSKRGQQQLAGRLSQPRTE</sequence>
<protein>
    <submittedName>
        <fullName evidence="1">Uncharacterized protein</fullName>
    </submittedName>
</protein>
<evidence type="ECO:0000313" key="2">
    <source>
        <dbReference type="Proteomes" id="UP000821865"/>
    </source>
</evidence>
<dbReference type="Proteomes" id="UP000821865">
    <property type="component" value="Chromosome 1"/>
</dbReference>
<evidence type="ECO:0000313" key="1">
    <source>
        <dbReference type="EMBL" id="KAH7978957.1"/>
    </source>
</evidence>
<organism evidence="1 2">
    <name type="scientific">Dermacentor silvarum</name>
    <name type="common">Tick</name>
    <dbReference type="NCBI Taxonomy" id="543639"/>
    <lineage>
        <taxon>Eukaryota</taxon>
        <taxon>Metazoa</taxon>
        <taxon>Ecdysozoa</taxon>
        <taxon>Arthropoda</taxon>
        <taxon>Chelicerata</taxon>
        <taxon>Arachnida</taxon>
        <taxon>Acari</taxon>
        <taxon>Parasitiformes</taxon>
        <taxon>Ixodida</taxon>
        <taxon>Ixodoidea</taxon>
        <taxon>Ixodidae</taxon>
        <taxon>Rhipicephalinae</taxon>
        <taxon>Dermacentor</taxon>
    </lineage>
</organism>
<comment type="caution">
    <text evidence="1">The sequence shown here is derived from an EMBL/GenBank/DDBJ whole genome shotgun (WGS) entry which is preliminary data.</text>
</comment>
<name>A0ACB8DWG6_DERSI</name>
<dbReference type="EMBL" id="CM023470">
    <property type="protein sequence ID" value="KAH7978957.1"/>
    <property type="molecule type" value="Genomic_DNA"/>
</dbReference>
<gene>
    <name evidence="1" type="ORF">HPB49_007534</name>
</gene>